<protein>
    <submittedName>
        <fullName evidence="1">Uncharacterized protein</fullName>
    </submittedName>
</protein>
<dbReference type="Proteomes" id="UP000265520">
    <property type="component" value="Unassembled WGS sequence"/>
</dbReference>
<proteinExistence type="predicted"/>
<reference evidence="1 2" key="1">
    <citation type="journal article" date="2018" name="Front. Plant Sci.">
        <title>Red Clover (Trifolium pratense) and Zigzag Clover (T. medium) - A Picture of Genomic Similarities and Differences.</title>
        <authorList>
            <person name="Dluhosova J."/>
            <person name="Istvanek J."/>
            <person name="Nedelnik J."/>
            <person name="Repkova J."/>
        </authorList>
    </citation>
    <scope>NUCLEOTIDE SEQUENCE [LARGE SCALE GENOMIC DNA]</scope>
    <source>
        <strain evidence="2">cv. 10/8</strain>
        <tissue evidence="1">Leaf</tissue>
    </source>
</reference>
<keyword evidence="2" id="KW-1185">Reference proteome</keyword>
<evidence type="ECO:0000313" key="1">
    <source>
        <dbReference type="EMBL" id="MCI72543.1"/>
    </source>
</evidence>
<dbReference type="EMBL" id="LXQA010819980">
    <property type="protein sequence ID" value="MCI72543.1"/>
    <property type="molecule type" value="Genomic_DNA"/>
</dbReference>
<feature type="non-terminal residue" evidence="1">
    <location>
        <position position="42"/>
    </location>
</feature>
<accession>A0A392UG66</accession>
<organism evidence="1 2">
    <name type="scientific">Trifolium medium</name>
    <dbReference type="NCBI Taxonomy" id="97028"/>
    <lineage>
        <taxon>Eukaryota</taxon>
        <taxon>Viridiplantae</taxon>
        <taxon>Streptophyta</taxon>
        <taxon>Embryophyta</taxon>
        <taxon>Tracheophyta</taxon>
        <taxon>Spermatophyta</taxon>
        <taxon>Magnoliopsida</taxon>
        <taxon>eudicotyledons</taxon>
        <taxon>Gunneridae</taxon>
        <taxon>Pentapetalae</taxon>
        <taxon>rosids</taxon>
        <taxon>fabids</taxon>
        <taxon>Fabales</taxon>
        <taxon>Fabaceae</taxon>
        <taxon>Papilionoideae</taxon>
        <taxon>50 kb inversion clade</taxon>
        <taxon>NPAAA clade</taxon>
        <taxon>Hologalegina</taxon>
        <taxon>IRL clade</taxon>
        <taxon>Trifolieae</taxon>
        <taxon>Trifolium</taxon>
    </lineage>
</organism>
<sequence length="42" mass="4960">MARCARAEHEEWISSANCAPRRKDCASRQQVKRKIESFCHLR</sequence>
<comment type="caution">
    <text evidence="1">The sequence shown here is derived from an EMBL/GenBank/DDBJ whole genome shotgun (WGS) entry which is preliminary data.</text>
</comment>
<evidence type="ECO:0000313" key="2">
    <source>
        <dbReference type="Proteomes" id="UP000265520"/>
    </source>
</evidence>
<dbReference type="AlphaFoldDB" id="A0A392UG66"/>
<name>A0A392UG66_9FABA</name>